<dbReference type="AlphaFoldDB" id="S3BEE8"/>
<keyword evidence="5" id="KW-0328">Glycosyltransferase</keyword>
<comment type="pathway">
    <text evidence="2">Bacterial outer membrane biogenesis; LPS core biosynthesis.</text>
</comment>
<evidence type="ECO:0000256" key="6">
    <source>
        <dbReference type="ARBA" id="ARBA00022679"/>
    </source>
</evidence>
<evidence type="ECO:0000313" key="15">
    <source>
        <dbReference type="Proteomes" id="UP000014400"/>
    </source>
</evidence>
<sequence>MKKILIIKSSSMGDIIHALPVAHDIRQALPDARIDWVAEESFADIPPLAPAVEKVYVTAFRRWRNSPFSVKTRREVSALKAELQAEHYDIVIDIQGLIRSGLVARWTKAPTVGYTRQTIREPLAAFFYQQHLDLPEALGAVKRYRMAAAQVLGYTIDPEHAVFGLKACGTAPLQTSGRTAAFAVNTSRDEKLWPEDHWMKLGCALAKEGISPVLYWGGAKEEARCRRIAAGIPGAAVAPKARLRDVAAGLAQAQLMIGVDTGLTHLAAAMGIPSVGIFVATPTATLRLIGDGPAESLGGIKQIPSVEDILAAAHRVMATETN</sequence>
<dbReference type="InterPro" id="IPR002201">
    <property type="entry name" value="Glyco_trans_9"/>
</dbReference>
<dbReference type="GO" id="GO:0008713">
    <property type="term" value="F:ADP-heptose-lipopolysaccharide heptosyltransferase activity"/>
    <property type="evidence" value="ECO:0007669"/>
    <property type="project" value="TreeGrafter"/>
</dbReference>
<accession>S3BEE8</accession>
<dbReference type="GO" id="GO:0005886">
    <property type="term" value="C:plasma membrane"/>
    <property type="evidence" value="ECO:0007669"/>
    <property type="project" value="UniProtKB-SubCell"/>
</dbReference>
<dbReference type="Gene3D" id="3.40.50.2000">
    <property type="entry name" value="Glycogen Phosphorylase B"/>
    <property type="match status" value="2"/>
</dbReference>
<evidence type="ECO:0000313" key="14">
    <source>
        <dbReference type="EMBL" id="EPD97675.1"/>
    </source>
</evidence>
<evidence type="ECO:0000256" key="3">
    <source>
        <dbReference type="ARBA" id="ARBA00022475"/>
    </source>
</evidence>
<evidence type="ECO:0000256" key="12">
    <source>
        <dbReference type="ARBA" id="ARBA00044330"/>
    </source>
</evidence>
<comment type="caution">
    <text evidence="14">The sequence shown here is derived from an EMBL/GenBank/DDBJ whole genome shotgun (WGS) entry which is preliminary data.</text>
</comment>
<dbReference type="CDD" id="cd03789">
    <property type="entry name" value="GT9_LPS_heptosyltransferase"/>
    <property type="match status" value="1"/>
</dbReference>
<keyword evidence="4" id="KW-0997">Cell inner membrane</keyword>
<dbReference type="PANTHER" id="PTHR30160:SF19">
    <property type="entry name" value="LIPOPOLYSACCHARIDE HEPTOSYLTRANSFERASE 1"/>
    <property type="match status" value="1"/>
</dbReference>
<comment type="similarity">
    <text evidence="9">Belongs to the glycosyltransferase 9 family.</text>
</comment>
<keyword evidence="8" id="KW-0472">Membrane</keyword>
<gene>
    <name evidence="14" type="ORF">HMPREF1476_02152</name>
</gene>
<keyword evidence="6 14" id="KW-0808">Transferase</keyword>
<dbReference type="Pfam" id="PF01075">
    <property type="entry name" value="Glyco_transf_9"/>
    <property type="match status" value="1"/>
</dbReference>
<evidence type="ECO:0000256" key="5">
    <source>
        <dbReference type="ARBA" id="ARBA00022676"/>
    </source>
</evidence>
<reference evidence="14 15" key="1">
    <citation type="submission" date="2013-04" db="EMBL/GenBank/DDBJ databases">
        <title>The Genome Sequence of Sutterella wadsworthensis HGA0223.</title>
        <authorList>
            <consortium name="The Broad Institute Genomics Platform"/>
            <person name="Earl A."/>
            <person name="Ward D."/>
            <person name="Feldgarden M."/>
            <person name="Gevers D."/>
            <person name="Schmidt T.M."/>
            <person name="Dover J."/>
            <person name="Dai D."/>
            <person name="Walker B."/>
            <person name="Young S."/>
            <person name="Zeng Q."/>
            <person name="Gargeya S."/>
            <person name="Fitzgerald M."/>
            <person name="Haas B."/>
            <person name="Abouelleil A."/>
            <person name="Allen A.W."/>
            <person name="Alvarado L."/>
            <person name="Arachchi H.M."/>
            <person name="Berlin A.M."/>
            <person name="Chapman S.B."/>
            <person name="Gainer-Dewar J."/>
            <person name="Goldberg J."/>
            <person name="Griggs A."/>
            <person name="Gujja S."/>
            <person name="Hansen M."/>
            <person name="Howarth C."/>
            <person name="Imamovic A."/>
            <person name="Ireland A."/>
            <person name="Larimer J."/>
            <person name="McCowan C."/>
            <person name="Murphy C."/>
            <person name="Pearson M."/>
            <person name="Poon T.W."/>
            <person name="Priest M."/>
            <person name="Roberts A."/>
            <person name="Saif S."/>
            <person name="Shea T."/>
            <person name="Sisk P."/>
            <person name="Sykes S."/>
            <person name="Wortman J."/>
            <person name="Nusbaum C."/>
            <person name="Birren B."/>
        </authorList>
    </citation>
    <scope>NUCLEOTIDE SEQUENCE [LARGE SCALE GENOMIC DNA]</scope>
    <source>
        <strain evidence="14 15">HGA0223</strain>
    </source>
</reference>
<organism evidence="14 15">
    <name type="scientific">Sutterella wadsworthensis HGA0223</name>
    <dbReference type="NCBI Taxonomy" id="1203554"/>
    <lineage>
        <taxon>Bacteria</taxon>
        <taxon>Pseudomonadati</taxon>
        <taxon>Pseudomonadota</taxon>
        <taxon>Betaproteobacteria</taxon>
        <taxon>Burkholderiales</taxon>
        <taxon>Sutterellaceae</taxon>
        <taxon>Sutterella</taxon>
    </lineage>
</organism>
<evidence type="ECO:0000256" key="11">
    <source>
        <dbReference type="ARBA" id="ARBA00044190"/>
    </source>
</evidence>
<dbReference type="InterPro" id="IPR051199">
    <property type="entry name" value="LPS_LOS_Heptosyltrfase"/>
</dbReference>
<evidence type="ECO:0000256" key="2">
    <source>
        <dbReference type="ARBA" id="ARBA00004713"/>
    </source>
</evidence>
<evidence type="ECO:0000256" key="1">
    <source>
        <dbReference type="ARBA" id="ARBA00004515"/>
    </source>
</evidence>
<comment type="catalytic activity">
    <reaction evidence="13">
        <text>an alpha-Kdo-(2-&gt;4)-alpha-Kdo-(2-&gt;6)-lipid A + ADP-L-glycero-beta-D-manno-heptose = an L-alpha-D-Hep-(1-&gt;5)-[alpha-Kdo-(2-&gt;4)]-alpha-Kdo-(2-&gt;6)-lipid A + ADP + H(+)</text>
        <dbReference type="Rhea" id="RHEA:74067"/>
        <dbReference type="ChEBI" id="CHEBI:15378"/>
        <dbReference type="ChEBI" id="CHEBI:61506"/>
        <dbReference type="ChEBI" id="CHEBI:176431"/>
        <dbReference type="ChEBI" id="CHEBI:193068"/>
        <dbReference type="ChEBI" id="CHEBI:456216"/>
        <dbReference type="EC" id="2.4.99.23"/>
    </reaction>
</comment>
<comment type="subcellular location">
    <subcellularLocation>
        <location evidence="1">Cell inner membrane</location>
        <topology evidence="1">Peripheral membrane protein</topology>
        <orientation evidence="1">Cytoplasmic side</orientation>
    </subcellularLocation>
</comment>
<dbReference type="GO" id="GO:0005829">
    <property type="term" value="C:cytosol"/>
    <property type="evidence" value="ECO:0007669"/>
    <property type="project" value="TreeGrafter"/>
</dbReference>
<evidence type="ECO:0000256" key="13">
    <source>
        <dbReference type="ARBA" id="ARBA00049201"/>
    </source>
</evidence>
<protein>
    <recommendedName>
        <fullName evidence="11">Lipopolysaccharide heptosyltransferase 1</fullName>
        <ecNumber evidence="10">2.4.99.23</ecNumber>
    </recommendedName>
    <alternativeName>
        <fullName evidence="12">ADP-heptose:lipopolysaccharide heptosyltransferase I</fullName>
    </alternativeName>
</protein>
<keyword evidence="15" id="KW-1185">Reference proteome</keyword>
<dbReference type="STRING" id="1203554.HMPREF1476_02152"/>
<evidence type="ECO:0000256" key="10">
    <source>
        <dbReference type="ARBA" id="ARBA00044041"/>
    </source>
</evidence>
<dbReference type="Proteomes" id="UP000014400">
    <property type="component" value="Unassembled WGS sequence"/>
</dbReference>
<dbReference type="GO" id="GO:0009244">
    <property type="term" value="P:lipopolysaccharide core region biosynthetic process"/>
    <property type="evidence" value="ECO:0007669"/>
    <property type="project" value="InterPro"/>
</dbReference>
<evidence type="ECO:0000256" key="4">
    <source>
        <dbReference type="ARBA" id="ARBA00022519"/>
    </source>
</evidence>
<dbReference type="eggNOG" id="COG0859">
    <property type="taxonomic scope" value="Bacteria"/>
</dbReference>
<dbReference type="InterPro" id="IPR011908">
    <property type="entry name" value="LipoPS_heptosylTferase-I"/>
</dbReference>
<dbReference type="NCBIfam" id="TIGR02193">
    <property type="entry name" value="heptsyl_trn_I"/>
    <property type="match status" value="1"/>
</dbReference>
<dbReference type="EMBL" id="ATCF01000034">
    <property type="protein sequence ID" value="EPD97675.1"/>
    <property type="molecule type" value="Genomic_DNA"/>
</dbReference>
<keyword evidence="7" id="KW-0448">Lipopolysaccharide biosynthesis</keyword>
<dbReference type="PANTHER" id="PTHR30160">
    <property type="entry name" value="TETRAACYLDISACCHARIDE 4'-KINASE-RELATED"/>
    <property type="match status" value="1"/>
</dbReference>
<dbReference type="HOGENOM" id="CLU_038371_6_0_4"/>
<name>S3BEE8_9BURK</name>
<evidence type="ECO:0000256" key="9">
    <source>
        <dbReference type="ARBA" id="ARBA00043995"/>
    </source>
</evidence>
<dbReference type="SUPFAM" id="SSF53756">
    <property type="entry name" value="UDP-Glycosyltransferase/glycogen phosphorylase"/>
    <property type="match status" value="1"/>
</dbReference>
<keyword evidence="3" id="KW-1003">Cell membrane</keyword>
<dbReference type="RefSeq" id="WP_016475185.1">
    <property type="nucleotide sequence ID" value="NZ_KE150481.1"/>
</dbReference>
<dbReference type="EC" id="2.4.99.23" evidence="10"/>
<evidence type="ECO:0000256" key="7">
    <source>
        <dbReference type="ARBA" id="ARBA00022985"/>
    </source>
</evidence>
<dbReference type="PATRIC" id="fig|1203554.3.peg.2234"/>
<evidence type="ECO:0000256" key="8">
    <source>
        <dbReference type="ARBA" id="ARBA00023136"/>
    </source>
</evidence>
<proteinExistence type="inferred from homology"/>